<accession>A0A9Q2ZVS4</accession>
<evidence type="ECO:0000313" key="1">
    <source>
        <dbReference type="EMBL" id="MBT8550541.1"/>
    </source>
</evidence>
<dbReference type="AlphaFoldDB" id="A0A9Q2ZVS4"/>
<gene>
    <name evidence="1" type="ORF">G6731_01010</name>
</gene>
<organism evidence="1 2">
    <name type="scientific">Polynucleobacter paneuropaeus</name>
    <dbReference type="NCBI Taxonomy" id="2527775"/>
    <lineage>
        <taxon>Bacteria</taxon>
        <taxon>Pseudomonadati</taxon>
        <taxon>Pseudomonadota</taxon>
        <taxon>Betaproteobacteria</taxon>
        <taxon>Burkholderiales</taxon>
        <taxon>Burkholderiaceae</taxon>
        <taxon>Polynucleobacter</taxon>
    </lineage>
</organism>
<protein>
    <submittedName>
        <fullName evidence="1">Uncharacterized protein</fullName>
    </submittedName>
</protein>
<name>A0A9Q2ZVS4_9BURK</name>
<dbReference type="EMBL" id="JAANEY010000001">
    <property type="protein sequence ID" value="MBT8550541.1"/>
    <property type="molecule type" value="Genomic_DNA"/>
</dbReference>
<dbReference type="Proteomes" id="UP000783102">
    <property type="component" value="Unassembled WGS sequence"/>
</dbReference>
<sequence>MQITANTIRSYLDEQAKHITHYVVAQSYYRPYHKLPKDIEQMKLNLGKDLRHASNCFSKELYGNGARRKPQLYQPLFIPTLEGTKNTSNPLLTLHYNIYLGNLPKILTTEDIRELWRYCWVEKAHQKDDIYITEPLANTQSHLLHYGTKETQIGNLSCWDFENTRIPFNALNAD</sequence>
<evidence type="ECO:0000313" key="2">
    <source>
        <dbReference type="Proteomes" id="UP000783102"/>
    </source>
</evidence>
<comment type="caution">
    <text evidence="1">The sequence shown here is derived from an EMBL/GenBank/DDBJ whole genome shotgun (WGS) entry which is preliminary data.</text>
</comment>
<reference evidence="1" key="1">
    <citation type="journal article" date="2021" name="Genome Biol. Evol.">
        <title>Continental-Scale Gene Flow Prevents Allopatric Divergence of Pelagic Freshwater Bacteria.</title>
        <authorList>
            <person name="Hoetzinger M."/>
            <person name="Pitt A."/>
            <person name="Huemer A."/>
            <person name="Hahn M.W."/>
        </authorList>
    </citation>
    <scope>NUCLEOTIDE SEQUENCE</scope>
    <source>
        <strain evidence="1">SM1-W8</strain>
    </source>
</reference>
<proteinExistence type="predicted"/>